<keyword evidence="3" id="KW-0862">Zinc</keyword>
<evidence type="ECO:0000313" key="7">
    <source>
        <dbReference type="Proteomes" id="UP000620124"/>
    </source>
</evidence>
<evidence type="ECO:0000256" key="1">
    <source>
        <dbReference type="ARBA" id="ARBA00022723"/>
    </source>
</evidence>
<dbReference type="Gene3D" id="6.10.140.2220">
    <property type="match status" value="1"/>
</dbReference>
<proteinExistence type="predicted"/>
<protein>
    <recommendedName>
        <fullName evidence="5">MYND-type domain-containing protein</fullName>
    </recommendedName>
</protein>
<dbReference type="Proteomes" id="UP000620124">
    <property type="component" value="Unassembled WGS sequence"/>
</dbReference>
<dbReference type="OrthoDB" id="3060188at2759"/>
<organism evidence="6 7">
    <name type="scientific">Mycena venus</name>
    <dbReference type="NCBI Taxonomy" id="2733690"/>
    <lineage>
        <taxon>Eukaryota</taxon>
        <taxon>Fungi</taxon>
        <taxon>Dikarya</taxon>
        <taxon>Basidiomycota</taxon>
        <taxon>Agaricomycotina</taxon>
        <taxon>Agaricomycetes</taxon>
        <taxon>Agaricomycetidae</taxon>
        <taxon>Agaricales</taxon>
        <taxon>Marasmiineae</taxon>
        <taxon>Mycenaceae</taxon>
        <taxon>Mycena</taxon>
    </lineage>
</organism>
<accession>A0A8H7CEW7</accession>
<sequence>MSTIHKALLFQNTLRLPLSTRRIALAAAKGSLQDASAMLAMIQSQSLAPPEAELFLPVLYVLLDPSPIPEGDALERIITTETFPPSSISCAAVALDALRALIMVSSIWGGSYGDLASMVIKHISIGLACREPYKRAMLLTFVLHFSRKADVHEGFSSALISSGIIEPLISTLDSLTNTTEHIAQTGVSRGFKILRACLQVEPIHLTVAKAVRAGLLRVIISCAVKSPQEDVRSEFNWLVITVLPRTLVFHAVVVAMRDCFGDARAAAAQIDGFSTTDLFPSWNALGDLVDYRIGVLNSWESTGMPGPSACNHCGNTKAIKEFKRCAGCERTYYCSSECQRIDWRVSHRAACPILSHNSFFNKSFTRRERGFIHALIDADHARLRFQTCFDSVCFMHSHPETPLTFFVQLDYTNGRPVPSVLSTSNLAKRPLFQIHAIVVGRGPYLCRY</sequence>
<dbReference type="EMBL" id="JACAZI010000031">
    <property type="protein sequence ID" value="KAF7332953.1"/>
    <property type="molecule type" value="Genomic_DNA"/>
</dbReference>
<evidence type="ECO:0000256" key="2">
    <source>
        <dbReference type="ARBA" id="ARBA00022771"/>
    </source>
</evidence>
<dbReference type="AlphaFoldDB" id="A0A8H7CEW7"/>
<dbReference type="Pfam" id="PF01753">
    <property type="entry name" value="zf-MYND"/>
    <property type="match status" value="1"/>
</dbReference>
<keyword evidence="2 4" id="KW-0863">Zinc-finger</keyword>
<keyword evidence="7" id="KW-1185">Reference proteome</keyword>
<dbReference type="PROSITE" id="PS01360">
    <property type="entry name" value="ZF_MYND_1"/>
    <property type="match status" value="1"/>
</dbReference>
<evidence type="ECO:0000259" key="5">
    <source>
        <dbReference type="PROSITE" id="PS50865"/>
    </source>
</evidence>
<evidence type="ECO:0000313" key="6">
    <source>
        <dbReference type="EMBL" id="KAF7332953.1"/>
    </source>
</evidence>
<dbReference type="SUPFAM" id="SSF144232">
    <property type="entry name" value="HIT/MYND zinc finger-like"/>
    <property type="match status" value="1"/>
</dbReference>
<comment type="caution">
    <text evidence="6">The sequence shown here is derived from an EMBL/GenBank/DDBJ whole genome shotgun (WGS) entry which is preliminary data.</text>
</comment>
<dbReference type="PROSITE" id="PS50865">
    <property type="entry name" value="ZF_MYND_2"/>
    <property type="match status" value="1"/>
</dbReference>
<dbReference type="InterPro" id="IPR002893">
    <property type="entry name" value="Znf_MYND"/>
</dbReference>
<keyword evidence="1" id="KW-0479">Metal-binding</keyword>
<name>A0A8H7CEW7_9AGAR</name>
<reference evidence="6" key="1">
    <citation type="submission" date="2020-05" db="EMBL/GenBank/DDBJ databases">
        <title>Mycena genomes resolve the evolution of fungal bioluminescence.</title>
        <authorList>
            <person name="Tsai I.J."/>
        </authorList>
    </citation>
    <scope>NUCLEOTIDE SEQUENCE</scope>
    <source>
        <strain evidence="6">CCC161011</strain>
    </source>
</reference>
<feature type="domain" description="MYND-type" evidence="5">
    <location>
        <begin position="310"/>
        <end position="351"/>
    </location>
</feature>
<evidence type="ECO:0000256" key="3">
    <source>
        <dbReference type="ARBA" id="ARBA00022833"/>
    </source>
</evidence>
<gene>
    <name evidence="6" type="ORF">MVEN_02401200</name>
</gene>
<dbReference type="GO" id="GO:0008270">
    <property type="term" value="F:zinc ion binding"/>
    <property type="evidence" value="ECO:0007669"/>
    <property type="project" value="UniProtKB-KW"/>
</dbReference>
<evidence type="ECO:0000256" key="4">
    <source>
        <dbReference type="PROSITE-ProRule" id="PRU00134"/>
    </source>
</evidence>